<protein>
    <submittedName>
        <fullName evidence="1">Uncharacterized protein</fullName>
    </submittedName>
</protein>
<dbReference type="Proteomes" id="UP000886501">
    <property type="component" value="Unassembled WGS sequence"/>
</dbReference>
<reference evidence="1" key="1">
    <citation type="submission" date="2019-10" db="EMBL/GenBank/DDBJ databases">
        <authorList>
            <consortium name="DOE Joint Genome Institute"/>
            <person name="Kuo A."/>
            <person name="Miyauchi S."/>
            <person name="Kiss E."/>
            <person name="Drula E."/>
            <person name="Kohler A."/>
            <person name="Sanchez-Garcia M."/>
            <person name="Andreopoulos B."/>
            <person name="Barry K.W."/>
            <person name="Bonito G."/>
            <person name="Buee M."/>
            <person name="Carver A."/>
            <person name="Chen C."/>
            <person name="Cichocki N."/>
            <person name="Clum A."/>
            <person name="Culley D."/>
            <person name="Crous P.W."/>
            <person name="Fauchery L."/>
            <person name="Girlanda M."/>
            <person name="Hayes R."/>
            <person name="Keri Z."/>
            <person name="Labutti K."/>
            <person name="Lipzen A."/>
            <person name="Lombard V."/>
            <person name="Magnuson J."/>
            <person name="Maillard F."/>
            <person name="Morin E."/>
            <person name="Murat C."/>
            <person name="Nolan M."/>
            <person name="Ohm R."/>
            <person name="Pangilinan J."/>
            <person name="Pereira M."/>
            <person name="Perotto S."/>
            <person name="Peter M."/>
            <person name="Riley R."/>
            <person name="Sitrit Y."/>
            <person name="Stielow B."/>
            <person name="Szollosi G."/>
            <person name="Zifcakova L."/>
            <person name="Stursova M."/>
            <person name="Spatafora J.W."/>
            <person name="Tedersoo L."/>
            <person name="Vaario L.-M."/>
            <person name="Yamada A."/>
            <person name="Yan M."/>
            <person name="Wang P."/>
            <person name="Xu J."/>
            <person name="Bruns T."/>
            <person name="Baldrian P."/>
            <person name="Vilgalys R."/>
            <person name="Henrissat B."/>
            <person name="Grigoriev I.V."/>
            <person name="Hibbett D."/>
            <person name="Nagy L.G."/>
            <person name="Martin F.M."/>
        </authorList>
    </citation>
    <scope>NUCLEOTIDE SEQUENCE</scope>
    <source>
        <strain evidence="1">P2</strain>
    </source>
</reference>
<keyword evidence="2" id="KW-1185">Reference proteome</keyword>
<organism evidence="1 2">
    <name type="scientific">Thelephora ganbajun</name>
    <name type="common">Ganba fungus</name>
    <dbReference type="NCBI Taxonomy" id="370292"/>
    <lineage>
        <taxon>Eukaryota</taxon>
        <taxon>Fungi</taxon>
        <taxon>Dikarya</taxon>
        <taxon>Basidiomycota</taxon>
        <taxon>Agaricomycotina</taxon>
        <taxon>Agaricomycetes</taxon>
        <taxon>Thelephorales</taxon>
        <taxon>Thelephoraceae</taxon>
        <taxon>Thelephora</taxon>
    </lineage>
</organism>
<sequence>MRSRYVLMQAMCCCLAFLLSLGVNGQTGVSSPTPSSLSLSTKPPPSSISSSTSGVSLGVTGTSTGTADFPTLSGYSDCVTNCFAVAVASRNCPSLTAPQCYCNSTNVDGFKREIILCLTGNCPQELLTGEQLAQRFCRVGPSGTSISFPPLPSSLSSTSPSLSSSSPSPTSTLSTPTPTQTSASGNHNGASSLRSTWRMDGSTIMFGILIGLASILV</sequence>
<reference evidence="1" key="2">
    <citation type="journal article" date="2020" name="Nat. Commun.">
        <title>Large-scale genome sequencing of mycorrhizal fungi provides insights into the early evolution of symbiotic traits.</title>
        <authorList>
            <person name="Miyauchi S."/>
            <person name="Kiss E."/>
            <person name="Kuo A."/>
            <person name="Drula E."/>
            <person name="Kohler A."/>
            <person name="Sanchez-Garcia M."/>
            <person name="Morin E."/>
            <person name="Andreopoulos B."/>
            <person name="Barry K.W."/>
            <person name="Bonito G."/>
            <person name="Buee M."/>
            <person name="Carver A."/>
            <person name="Chen C."/>
            <person name="Cichocki N."/>
            <person name="Clum A."/>
            <person name="Culley D."/>
            <person name="Crous P.W."/>
            <person name="Fauchery L."/>
            <person name="Girlanda M."/>
            <person name="Hayes R.D."/>
            <person name="Keri Z."/>
            <person name="LaButti K."/>
            <person name="Lipzen A."/>
            <person name="Lombard V."/>
            <person name="Magnuson J."/>
            <person name="Maillard F."/>
            <person name="Murat C."/>
            <person name="Nolan M."/>
            <person name="Ohm R.A."/>
            <person name="Pangilinan J."/>
            <person name="Pereira M.F."/>
            <person name="Perotto S."/>
            <person name="Peter M."/>
            <person name="Pfister S."/>
            <person name="Riley R."/>
            <person name="Sitrit Y."/>
            <person name="Stielow J.B."/>
            <person name="Szollosi G."/>
            <person name="Zifcakova L."/>
            <person name="Stursova M."/>
            <person name="Spatafora J.W."/>
            <person name="Tedersoo L."/>
            <person name="Vaario L.M."/>
            <person name="Yamada A."/>
            <person name="Yan M."/>
            <person name="Wang P."/>
            <person name="Xu J."/>
            <person name="Bruns T."/>
            <person name="Baldrian P."/>
            <person name="Vilgalys R."/>
            <person name="Dunand C."/>
            <person name="Henrissat B."/>
            <person name="Grigoriev I.V."/>
            <person name="Hibbett D."/>
            <person name="Nagy L.G."/>
            <person name="Martin F.M."/>
        </authorList>
    </citation>
    <scope>NUCLEOTIDE SEQUENCE</scope>
    <source>
        <strain evidence="1">P2</strain>
    </source>
</reference>
<dbReference type="EMBL" id="MU118014">
    <property type="protein sequence ID" value="KAF9648427.1"/>
    <property type="molecule type" value="Genomic_DNA"/>
</dbReference>
<evidence type="ECO:0000313" key="1">
    <source>
        <dbReference type="EMBL" id="KAF9648427.1"/>
    </source>
</evidence>
<proteinExistence type="predicted"/>
<name>A0ACB6ZFT9_THEGA</name>
<accession>A0ACB6ZFT9</accession>
<gene>
    <name evidence="1" type="ORF">BDM02DRAFT_3115470</name>
</gene>
<comment type="caution">
    <text evidence="1">The sequence shown here is derived from an EMBL/GenBank/DDBJ whole genome shotgun (WGS) entry which is preliminary data.</text>
</comment>
<evidence type="ECO:0000313" key="2">
    <source>
        <dbReference type="Proteomes" id="UP000886501"/>
    </source>
</evidence>